<dbReference type="STRING" id="1306947.J120_02415"/>
<feature type="transmembrane region" description="Helical" evidence="1">
    <location>
        <begin position="125"/>
        <end position="144"/>
    </location>
</feature>
<comment type="caution">
    <text evidence="2">The sequence shown here is derived from an EMBL/GenBank/DDBJ whole genome shotgun (WGS) entry which is preliminary data.</text>
</comment>
<sequence length="150" mass="18098">MYYSQQITDYIKQNRAKLQQELPSILLLSIFQIILSYYFPPYMIWGNSFRILICTFVNIISMYVYVTTFSSAHKYKYYINFDSYDYFIHANILKKITKVSLLLVAIGTLYFYWRIDLYSVSNMYYILLYSYYGIGSFLLYRSVYRAPIKI</sequence>
<evidence type="ECO:0000313" key="2">
    <source>
        <dbReference type="EMBL" id="KIX85172.1"/>
    </source>
</evidence>
<gene>
    <name evidence="2" type="ORF">J120_02415</name>
</gene>
<keyword evidence="1" id="KW-0472">Membrane</keyword>
<keyword evidence="3" id="KW-1185">Reference proteome</keyword>
<organism evidence="2 3">
    <name type="scientific">candidate division TM6 bacterium JCVI TM6SC1</name>
    <dbReference type="NCBI Taxonomy" id="1306947"/>
    <lineage>
        <taxon>Bacteria</taxon>
        <taxon>Candidatus Babelota</taxon>
        <taxon>Vermiphilus</taxon>
    </lineage>
</organism>
<dbReference type="Proteomes" id="UP000032214">
    <property type="component" value="Unassembled WGS sequence"/>
</dbReference>
<feature type="transmembrane region" description="Helical" evidence="1">
    <location>
        <begin position="21"/>
        <end position="39"/>
    </location>
</feature>
<feature type="transmembrane region" description="Helical" evidence="1">
    <location>
        <begin position="45"/>
        <end position="66"/>
    </location>
</feature>
<proteinExistence type="predicted"/>
<name>A0A0D2K4M8_9BACT</name>
<keyword evidence="1" id="KW-1133">Transmembrane helix</keyword>
<dbReference type="AlphaFoldDB" id="A0A0D2K4M8"/>
<keyword evidence="1" id="KW-0812">Transmembrane</keyword>
<evidence type="ECO:0000256" key="1">
    <source>
        <dbReference type="SAM" id="Phobius"/>
    </source>
</evidence>
<protein>
    <submittedName>
        <fullName evidence="2">Uncharacterized protein</fullName>
    </submittedName>
</protein>
<dbReference type="EMBL" id="ARQD01000002">
    <property type="protein sequence ID" value="KIX85172.1"/>
    <property type="molecule type" value="Genomic_DNA"/>
</dbReference>
<accession>A0A0D2K4M8</accession>
<feature type="transmembrane region" description="Helical" evidence="1">
    <location>
        <begin position="96"/>
        <end position="113"/>
    </location>
</feature>
<evidence type="ECO:0000313" key="3">
    <source>
        <dbReference type="Proteomes" id="UP000032214"/>
    </source>
</evidence>
<reference evidence="2 3" key="1">
    <citation type="journal article" date="2013" name="Proc. Natl. Acad. Sci. U.S.A.">
        <title>Candidate phylum TM6 genome recovered from a hospital sink biofilm provides genomic insights into this uncultivated phylum.</title>
        <authorList>
            <person name="McLean J.S."/>
            <person name="Lombardo M.J."/>
            <person name="Badger J.H."/>
            <person name="Edlund A."/>
            <person name="Novotny M."/>
            <person name="Yee-Greenbaum J."/>
            <person name="Vyahhi N."/>
            <person name="Hall A.P."/>
            <person name="Yang Y."/>
            <person name="Dupont C.L."/>
            <person name="Ziegler M.G."/>
            <person name="Chitsaz H."/>
            <person name="Allen A.E."/>
            <person name="Yooseph S."/>
            <person name="Tesler G."/>
            <person name="Pevzner P.A."/>
            <person name="Friedman R.M."/>
            <person name="Nealson K.H."/>
            <person name="Venter J.C."/>
            <person name="Lasken R.S."/>
        </authorList>
    </citation>
    <scope>NUCLEOTIDE SEQUENCE [LARGE SCALE GENOMIC DNA]</scope>
    <source>
        <strain evidence="2 3">TM6SC1</strain>
    </source>
</reference>